<reference evidence="10" key="1">
    <citation type="submission" date="2020-02" db="EMBL/GenBank/DDBJ databases">
        <authorList>
            <person name="Meier V. D."/>
        </authorList>
    </citation>
    <scope>NUCLEOTIDE SEQUENCE</scope>
    <source>
        <strain evidence="10">AVDCRST_MAG84</strain>
    </source>
</reference>
<gene>
    <name evidence="10" type="ORF">AVDCRST_MAG84-6887</name>
</gene>
<proteinExistence type="inferred from homology"/>
<comment type="subcellular location">
    <subcellularLocation>
        <location evidence="1">Cellular thylakoid membrane</location>
        <topology evidence="1">Peripheral membrane protein</topology>
        <orientation evidence="1">Cytoplasmic side</orientation>
    </subcellularLocation>
</comment>
<comment type="similarity">
    <text evidence="7">Belongs to the phycobilisome linker protein family.</text>
</comment>
<dbReference type="PROSITE" id="PS51441">
    <property type="entry name" value="CPCD_LIKE"/>
    <property type="match status" value="1"/>
</dbReference>
<keyword evidence="6" id="KW-0472">Membrane</keyword>
<dbReference type="InterPro" id="IPR008213">
    <property type="entry name" value="CpcD-like_dom"/>
</dbReference>
<dbReference type="PIRSF" id="PIRSF005898">
    <property type="entry name" value="Phycobilisome_CpeC/CpcI"/>
    <property type="match status" value="1"/>
</dbReference>
<organism evidence="10">
    <name type="scientific">uncultured Microcoleus sp</name>
    <dbReference type="NCBI Taxonomy" id="259945"/>
    <lineage>
        <taxon>Bacteria</taxon>
        <taxon>Bacillati</taxon>
        <taxon>Cyanobacteriota</taxon>
        <taxon>Cyanophyceae</taxon>
        <taxon>Oscillatoriophycideae</taxon>
        <taxon>Oscillatoriales</taxon>
        <taxon>Microcoleaceae</taxon>
        <taxon>Microcoleus</taxon>
        <taxon>environmental samples</taxon>
    </lineage>
</organism>
<dbReference type="GO" id="GO:0015979">
    <property type="term" value="P:photosynthesis"/>
    <property type="evidence" value="ECO:0007669"/>
    <property type="project" value="UniProtKB-KW"/>
</dbReference>
<dbReference type="SMART" id="SM01094">
    <property type="entry name" value="CpcD"/>
    <property type="match status" value="1"/>
</dbReference>
<dbReference type="Pfam" id="PF00427">
    <property type="entry name" value="PBS_linker_poly"/>
    <property type="match status" value="1"/>
</dbReference>
<dbReference type="InterPro" id="IPR038255">
    <property type="entry name" value="PBS_linker_sf"/>
</dbReference>
<dbReference type="PROSITE" id="PS51445">
    <property type="entry name" value="PBS_LINKER"/>
    <property type="match status" value="1"/>
</dbReference>
<dbReference type="PANTHER" id="PTHR34011">
    <property type="entry name" value="PHYCOBILISOME 32.1 KDA LINKER POLYPEPTIDE, PHYCOCYANIN-ASSOCIATED, ROD 2-RELATED"/>
    <property type="match status" value="1"/>
</dbReference>
<feature type="domain" description="PBS-linker" evidence="9">
    <location>
        <begin position="1"/>
        <end position="180"/>
    </location>
</feature>
<protein>
    <submittedName>
        <fullName evidence="10">Phycobilisome rod linker polypeptide, phycocyanin-associated</fullName>
    </submittedName>
</protein>
<evidence type="ECO:0000259" key="8">
    <source>
        <dbReference type="PROSITE" id="PS51441"/>
    </source>
</evidence>
<feature type="domain" description="CpcD-like" evidence="8">
    <location>
        <begin position="219"/>
        <end position="271"/>
    </location>
</feature>
<evidence type="ECO:0000256" key="3">
    <source>
        <dbReference type="ARBA" id="ARBA00022549"/>
    </source>
</evidence>
<dbReference type="Gene3D" id="1.10.3130.20">
    <property type="entry name" value="Phycobilisome linker domain"/>
    <property type="match status" value="1"/>
</dbReference>
<accession>A0A6J4PIV1</accession>
<evidence type="ECO:0000256" key="2">
    <source>
        <dbReference type="ARBA" id="ARBA00022531"/>
    </source>
</evidence>
<dbReference type="GO" id="GO:0031676">
    <property type="term" value="C:plasma membrane-derived thylakoid membrane"/>
    <property type="evidence" value="ECO:0007669"/>
    <property type="project" value="UniProtKB-SubCell"/>
</dbReference>
<evidence type="ECO:0000256" key="6">
    <source>
        <dbReference type="ARBA" id="ARBA00023136"/>
    </source>
</evidence>
<sequence length="271" mass="30492">MGGLGAAERLGIKAFEEAGRVELRPHWTQDDAKAVIRAAYSQVFGNEYLMSSERVTSAESLLLQGQISVKDFVRSIAHSETYRKKFFYPNSQTRLIELNYKHLLGRAPYDESEIAFHVDLYNAEGYEAEINSYIDSVEYQENFGESIVPYYRGFATQKGQKTVGFNRMFQLYRGFASSDRSQNQTQARLTWEVARNMASPIYTASTGKALGGSSSGSRGQLYRVTAMQGSAKFSPQVRRTTTEYLVPYEQLSSRLQQINKRGGKVVSITTA</sequence>
<dbReference type="InterPro" id="IPR016470">
    <property type="entry name" value="Phycobilisome"/>
</dbReference>
<dbReference type="GO" id="GO:0030089">
    <property type="term" value="C:phycobilisome"/>
    <property type="evidence" value="ECO:0007669"/>
    <property type="project" value="UniProtKB-UniRule"/>
</dbReference>
<evidence type="ECO:0000313" key="10">
    <source>
        <dbReference type="EMBL" id="CAA9417197.1"/>
    </source>
</evidence>
<keyword evidence="2" id="KW-0602">Photosynthesis</keyword>
<dbReference type="InterPro" id="IPR001297">
    <property type="entry name" value="PBS_linker_dom"/>
</dbReference>
<keyword evidence="4 7" id="KW-0605">Phycobilisome</keyword>
<dbReference type="AlphaFoldDB" id="A0A6J4PIV1"/>
<dbReference type="PANTHER" id="PTHR34011:SF6">
    <property type="entry name" value="PHYCOBILIPROTEIN APCE"/>
    <property type="match status" value="1"/>
</dbReference>
<evidence type="ECO:0000256" key="4">
    <source>
        <dbReference type="ARBA" id="ARBA00022738"/>
    </source>
</evidence>
<dbReference type="Pfam" id="PF01383">
    <property type="entry name" value="CpcD"/>
    <property type="match status" value="1"/>
</dbReference>
<evidence type="ECO:0000256" key="1">
    <source>
        <dbReference type="ARBA" id="ARBA00004445"/>
    </source>
</evidence>
<name>A0A6J4PIV1_9CYAN</name>
<dbReference type="EMBL" id="CADCTZ010001786">
    <property type="protein sequence ID" value="CAA9417197.1"/>
    <property type="molecule type" value="Genomic_DNA"/>
</dbReference>
<keyword evidence="5" id="KW-0793">Thylakoid</keyword>
<keyword evidence="3" id="KW-0042">Antenna complex</keyword>
<evidence type="ECO:0000256" key="5">
    <source>
        <dbReference type="ARBA" id="ARBA00023078"/>
    </source>
</evidence>
<evidence type="ECO:0000259" key="9">
    <source>
        <dbReference type="PROSITE" id="PS51445"/>
    </source>
</evidence>
<evidence type="ECO:0000256" key="7">
    <source>
        <dbReference type="PROSITE-ProRule" id="PRU00775"/>
    </source>
</evidence>